<comment type="caution">
    <text evidence="5">The sequence shown here is derived from an EMBL/GenBank/DDBJ whole genome shotgun (WGS) entry which is preliminary data.</text>
</comment>
<evidence type="ECO:0000256" key="3">
    <source>
        <dbReference type="ARBA" id="ARBA00023163"/>
    </source>
</evidence>
<sequence length="297" mass="34970">MDNLSYLNLKEQVNHGNIQLPLELYSVEYESSSDFYSHWHDEMEFIYVIEGNCEICIDFKTFKISTNDFIIIPKGAIHYMMGNDNDKISFIALVFNLSLIEGNNLDYSQINFINPILQNKLFFKNLITFNDSSYSDIINSFNLLAKSYKEKGYGYQLAIKSYLLNIFYLLFKENYITIKIENENYNNLIKIEKLKEVIKFIQTNYKSHISTKELANIAKYSEYHFLRFFKNETGKTCTQYINNFRVEKAALLLSNTNLSITDIAYEVGFGDISYFIKIFKKQMSISPAKYRNELFRN</sequence>
<protein>
    <submittedName>
        <fullName evidence="5">AraC family transcriptional regulator</fullName>
    </submittedName>
</protein>
<dbReference type="SUPFAM" id="SSF51215">
    <property type="entry name" value="Regulatory protein AraC"/>
    <property type="match status" value="1"/>
</dbReference>
<dbReference type="PANTHER" id="PTHR43280">
    <property type="entry name" value="ARAC-FAMILY TRANSCRIPTIONAL REGULATOR"/>
    <property type="match status" value="1"/>
</dbReference>
<dbReference type="CDD" id="cd02208">
    <property type="entry name" value="cupin_RmlC-like"/>
    <property type="match status" value="1"/>
</dbReference>
<evidence type="ECO:0000313" key="5">
    <source>
        <dbReference type="EMBL" id="MBD7915823.1"/>
    </source>
</evidence>
<dbReference type="RefSeq" id="WP_191750577.1">
    <property type="nucleotide sequence ID" value="NZ_JACSQZ010000046.1"/>
</dbReference>
<keyword evidence="1" id="KW-0805">Transcription regulation</keyword>
<dbReference type="Pfam" id="PF12833">
    <property type="entry name" value="HTH_18"/>
    <property type="match status" value="1"/>
</dbReference>
<dbReference type="PROSITE" id="PS01124">
    <property type="entry name" value="HTH_ARAC_FAMILY_2"/>
    <property type="match status" value="1"/>
</dbReference>
<feature type="domain" description="HTH araC/xylS-type" evidence="4">
    <location>
        <begin position="195"/>
        <end position="293"/>
    </location>
</feature>
<reference evidence="5 6" key="1">
    <citation type="submission" date="2020-08" db="EMBL/GenBank/DDBJ databases">
        <title>A Genomic Blueprint of the Chicken Gut Microbiome.</title>
        <authorList>
            <person name="Gilroy R."/>
            <person name="Ravi A."/>
            <person name="Getino M."/>
            <person name="Pursley I."/>
            <person name="Horton D.L."/>
            <person name="Alikhan N.-F."/>
            <person name="Baker D."/>
            <person name="Gharbi K."/>
            <person name="Hall N."/>
            <person name="Watson M."/>
            <person name="Adriaenssens E.M."/>
            <person name="Foster-Nyarko E."/>
            <person name="Jarju S."/>
            <person name="Secka A."/>
            <person name="Antonio M."/>
            <person name="Oren A."/>
            <person name="Chaudhuri R."/>
            <person name="La Ragione R.M."/>
            <person name="Hildebrand F."/>
            <person name="Pallen M.J."/>
        </authorList>
    </citation>
    <scope>NUCLEOTIDE SEQUENCE [LARGE SCALE GENOMIC DNA]</scope>
    <source>
        <strain evidence="5 6">Sa3CUN1</strain>
    </source>
</reference>
<dbReference type="PRINTS" id="PR00032">
    <property type="entry name" value="HTHARAC"/>
</dbReference>
<dbReference type="SUPFAM" id="SSF46689">
    <property type="entry name" value="Homeodomain-like"/>
    <property type="match status" value="2"/>
</dbReference>
<keyword evidence="6" id="KW-1185">Reference proteome</keyword>
<dbReference type="PROSITE" id="PS00041">
    <property type="entry name" value="HTH_ARAC_FAMILY_1"/>
    <property type="match status" value="1"/>
</dbReference>
<dbReference type="InterPro" id="IPR037923">
    <property type="entry name" value="HTH-like"/>
</dbReference>
<dbReference type="InterPro" id="IPR018060">
    <property type="entry name" value="HTH_AraC"/>
</dbReference>
<accession>A0ABR8Q5Y5</accession>
<evidence type="ECO:0000259" key="4">
    <source>
        <dbReference type="PROSITE" id="PS01124"/>
    </source>
</evidence>
<keyword evidence="2" id="KW-0238">DNA-binding</keyword>
<dbReference type="InterPro" id="IPR018062">
    <property type="entry name" value="HTH_AraC-typ_CS"/>
</dbReference>
<dbReference type="InterPro" id="IPR014710">
    <property type="entry name" value="RmlC-like_jellyroll"/>
</dbReference>
<dbReference type="InterPro" id="IPR020449">
    <property type="entry name" value="Tscrpt_reg_AraC-type_HTH"/>
</dbReference>
<evidence type="ECO:0000256" key="2">
    <source>
        <dbReference type="ARBA" id="ARBA00023125"/>
    </source>
</evidence>
<gene>
    <name evidence="5" type="ORF">H9660_11775</name>
</gene>
<evidence type="ECO:0000256" key="1">
    <source>
        <dbReference type="ARBA" id="ARBA00023015"/>
    </source>
</evidence>
<dbReference type="PANTHER" id="PTHR43280:SF28">
    <property type="entry name" value="HTH-TYPE TRANSCRIPTIONAL ACTIVATOR RHAS"/>
    <property type="match status" value="1"/>
</dbReference>
<dbReference type="Gene3D" id="1.10.10.60">
    <property type="entry name" value="Homeodomain-like"/>
    <property type="match status" value="2"/>
</dbReference>
<organism evidence="5 6">
    <name type="scientific">Clostridium gallinarum</name>
    <dbReference type="NCBI Taxonomy" id="2762246"/>
    <lineage>
        <taxon>Bacteria</taxon>
        <taxon>Bacillati</taxon>
        <taxon>Bacillota</taxon>
        <taxon>Clostridia</taxon>
        <taxon>Eubacteriales</taxon>
        <taxon>Clostridiaceae</taxon>
        <taxon>Clostridium</taxon>
    </lineage>
</organism>
<dbReference type="InterPro" id="IPR013096">
    <property type="entry name" value="Cupin_2"/>
</dbReference>
<dbReference type="EMBL" id="JACSQZ010000046">
    <property type="protein sequence ID" value="MBD7915823.1"/>
    <property type="molecule type" value="Genomic_DNA"/>
</dbReference>
<keyword evidence="3" id="KW-0804">Transcription</keyword>
<evidence type="ECO:0000313" key="6">
    <source>
        <dbReference type="Proteomes" id="UP000640335"/>
    </source>
</evidence>
<name>A0ABR8Q5Y5_9CLOT</name>
<dbReference type="Proteomes" id="UP000640335">
    <property type="component" value="Unassembled WGS sequence"/>
</dbReference>
<dbReference type="Pfam" id="PF07883">
    <property type="entry name" value="Cupin_2"/>
    <property type="match status" value="1"/>
</dbReference>
<proteinExistence type="predicted"/>
<dbReference type="Gene3D" id="2.60.120.10">
    <property type="entry name" value="Jelly Rolls"/>
    <property type="match status" value="1"/>
</dbReference>
<dbReference type="SMART" id="SM00342">
    <property type="entry name" value="HTH_ARAC"/>
    <property type="match status" value="1"/>
</dbReference>
<dbReference type="InterPro" id="IPR009057">
    <property type="entry name" value="Homeodomain-like_sf"/>
</dbReference>